<accession>A0A0E9QZH9</accession>
<sequence>MDSKSHAGALAARLTAQAKIPRIPLRGLGNDLQCTLPLCSSLNRCCSLCCSSRSMSV</sequence>
<reference evidence="1" key="2">
    <citation type="journal article" date="2015" name="Fish Shellfish Immunol.">
        <title>Early steps in the European eel (Anguilla anguilla)-Vibrio vulnificus interaction in the gills: Role of the RtxA13 toxin.</title>
        <authorList>
            <person name="Callol A."/>
            <person name="Pajuelo D."/>
            <person name="Ebbesson L."/>
            <person name="Teles M."/>
            <person name="MacKenzie S."/>
            <person name="Amaro C."/>
        </authorList>
    </citation>
    <scope>NUCLEOTIDE SEQUENCE</scope>
</reference>
<dbReference type="EMBL" id="GBXM01086251">
    <property type="protein sequence ID" value="JAH22326.1"/>
    <property type="molecule type" value="Transcribed_RNA"/>
</dbReference>
<protein>
    <submittedName>
        <fullName evidence="1">Uncharacterized protein</fullName>
    </submittedName>
</protein>
<name>A0A0E9QZH9_ANGAN</name>
<proteinExistence type="predicted"/>
<evidence type="ECO:0000313" key="1">
    <source>
        <dbReference type="EMBL" id="JAH22326.1"/>
    </source>
</evidence>
<organism evidence="1">
    <name type="scientific">Anguilla anguilla</name>
    <name type="common">European freshwater eel</name>
    <name type="synonym">Muraena anguilla</name>
    <dbReference type="NCBI Taxonomy" id="7936"/>
    <lineage>
        <taxon>Eukaryota</taxon>
        <taxon>Metazoa</taxon>
        <taxon>Chordata</taxon>
        <taxon>Craniata</taxon>
        <taxon>Vertebrata</taxon>
        <taxon>Euteleostomi</taxon>
        <taxon>Actinopterygii</taxon>
        <taxon>Neopterygii</taxon>
        <taxon>Teleostei</taxon>
        <taxon>Anguilliformes</taxon>
        <taxon>Anguillidae</taxon>
        <taxon>Anguilla</taxon>
    </lineage>
</organism>
<dbReference type="AlphaFoldDB" id="A0A0E9QZH9"/>
<reference evidence="1" key="1">
    <citation type="submission" date="2014-11" db="EMBL/GenBank/DDBJ databases">
        <authorList>
            <person name="Amaro Gonzalez C."/>
        </authorList>
    </citation>
    <scope>NUCLEOTIDE SEQUENCE</scope>
</reference>